<accession>A0A8B6MB98</accession>
<dbReference type="Proteomes" id="UP000485880">
    <property type="component" value="Unassembled WGS sequence"/>
</dbReference>
<dbReference type="AlphaFoldDB" id="A0A8B6MB98"/>
<feature type="region of interest" description="Disordered" evidence="1">
    <location>
        <begin position="1"/>
        <end position="22"/>
    </location>
</feature>
<reference evidence="2 3" key="1">
    <citation type="submission" date="2019-05" db="EMBL/GenBank/DDBJ databases">
        <authorList>
            <person name="Farhan Ul Haque M."/>
        </authorList>
    </citation>
    <scope>NUCLEOTIDE SEQUENCE [LARGE SCALE GENOMIC DNA]</scope>
    <source>
        <strain evidence="2">2</strain>
    </source>
</reference>
<gene>
    <name evidence="2" type="ORF">MPC4_50123</name>
</gene>
<keyword evidence="3" id="KW-1185">Reference proteome</keyword>
<evidence type="ECO:0000313" key="2">
    <source>
        <dbReference type="EMBL" id="VTZ51815.1"/>
    </source>
</evidence>
<feature type="compositionally biased region" description="Basic residues" evidence="1">
    <location>
        <begin position="1"/>
        <end position="13"/>
    </location>
</feature>
<evidence type="ECO:0000256" key="1">
    <source>
        <dbReference type="SAM" id="MobiDB-lite"/>
    </source>
</evidence>
<sequence length="63" mass="7178">MRRTKKLKAKKRQTQFQGKSLKQQSEEVCQGRSSFYRNGDGLAVPWLGFFGRLDDEAAQNAVS</sequence>
<name>A0A8B6MB98_METTU</name>
<organism evidence="2 3">
    <name type="scientific">Methylocella tundrae</name>
    <dbReference type="NCBI Taxonomy" id="227605"/>
    <lineage>
        <taxon>Bacteria</taxon>
        <taxon>Pseudomonadati</taxon>
        <taxon>Pseudomonadota</taxon>
        <taxon>Alphaproteobacteria</taxon>
        <taxon>Hyphomicrobiales</taxon>
        <taxon>Beijerinckiaceae</taxon>
        <taxon>Methylocella</taxon>
    </lineage>
</organism>
<dbReference type="EMBL" id="CABFMQ020000109">
    <property type="protein sequence ID" value="VTZ51815.1"/>
    <property type="molecule type" value="Genomic_DNA"/>
</dbReference>
<proteinExistence type="predicted"/>
<comment type="caution">
    <text evidence="2">The sequence shown here is derived from an EMBL/GenBank/DDBJ whole genome shotgun (WGS) entry which is preliminary data.</text>
</comment>
<protein>
    <submittedName>
        <fullName evidence="2">Uncharacterized protein</fullName>
    </submittedName>
</protein>
<evidence type="ECO:0000313" key="3">
    <source>
        <dbReference type="Proteomes" id="UP000485880"/>
    </source>
</evidence>